<reference evidence="2" key="1">
    <citation type="journal article" date="2024" name="J. Gen. Virol.">
        <title>Novel phages of Pseudomonas syringae unveil numerous potential auxiliary metabolic genes.</title>
        <authorList>
            <person name="Feltin C."/>
            <person name="Garneau J.R."/>
            <person name="Morris C.E."/>
            <person name="Berard A."/>
            <person name="Torres-Barcelo C."/>
        </authorList>
    </citation>
    <scope>NUCLEOTIDE SEQUENCE</scope>
</reference>
<feature type="transmembrane region" description="Helical" evidence="1">
    <location>
        <begin position="6"/>
        <end position="26"/>
    </location>
</feature>
<feature type="transmembrane region" description="Helical" evidence="1">
    <location>
        <begin position="38"/>
        <end position="61"/>
    </location>
</feature>
<feature type="transmembrane region" description="Helical" evidence="1">
    <location>
        <begin position="73"/>
        <end position="92"/>
    </location>
</feature>
<proteinExistence type="predicted"/>
<protein>
    <recommendedName>
        <fullName evidence="3">Holin</fullName>
    </recommendedName>
</protein>
<keyword evidence="1" id="KW-1133">Transmembrane helix</keyword>
<keyword evidence="1" id="KW-0812">Transmembrane</keyword>
<keyword evidence="1" id="KW-0472">Membrane</keyword>
<accession>A0AAU6W3B4</accession>
<evidence type="ECO:0000313" key="2">
    <source>
        <dbReference type="EMBL" id="XAI71062.1"/>
    </source>
</evidence>
<organism evidence="2">
    <name type="scientific">Pseudomonas phage Cygsa01</name>
    <dbReference type="NCBI Taxonomy" id="3138529"/>
    <lineage>
        <taxon>Viruses</taxon>
    </lineage>
</organism>
<name>A0AAU6W3B4_9VIRU</name>
<evidence type="ECO:0008006" key="3">
    <source>
        <dbReference type="Google" id="ProtNLM"/>
    </source>
</evidence>
<dbReference type="EMBL" id="PP179332">
    <property type="protein sequence ID" value="XAI71062.1"/>
    <property type="molecule type" value="Genomic_DNA"/>
</dbReference>
<evidence type="ECO:0000256" key="1">
    <source>
        <dbReference type="SAM" id="Phobius"/>
    </source>
</evidence>
<gene>
    <name evidence="2" type="ORF">Cygsa01_00016</name>
</gene>
<sequence length="107" mass="12131">MVTIQLVPIIAWLFVLFKSIHTIRLCKCKVNPKRKEASIILTSATAAVCSIILQLDIMLHGARYEAGGAFEKMYVAVFLLFALWDIFILRYISETSNICKPPQELKT</sequence>